<evidence type="ECO:0000313" key="2">
    <source>
        <dbReference type="Proteomes" id="UP001213083"/>
    </source>
</evidence>
<keyword evidence="1" id="KW-0813">Transport</keyword>
<comment type="caution">
    <text evidence="1">The sequence shown here is derived from an EMBL/GenBank/DDBJ whole genome shotgun (WGS) entry which is preliminary data.</text>
</comment>
<dbReference type="EMBL" id="JAQIEV010000020">
    <property type="protein sequence ID" value="MDA3782698.1"/>
    <property type="molecule type" value="Genomic_DNA"/>
</dbReference>
<sequence length="131" mass="14492">MTEELLKAESCFVLRAEDRADMFAQVYKKLLEQGLVAAGFLDQVVDREEDFPTGLASCNLAPVSFKSMVDPSRELPVGFCFMLLDQKADGQAELLARTMTFLSQAEPADLSRIFAQTDPAGLYSALREEGF</sequence>
<keyword evidence="1" id="KW-0762">Sugar transport</keyword>
<protein>
    <submittedName>
        <fullName evidence="1">PTS sugar transporter subunit IIA</fullName>
    </submittedName>
</protein>
<accession>A0ABD4W267</accession>
<dbReference type="Proteomes" id="UP001213083">
    <property type="component" value="Unassembled WGS sequence"/>
</dbReference>
<dbReference type="SUPFAM" id="SSF55804">
    <property type="entry name" value="Phoshotransferase/anion transport protein"/>
    <property type="match status" value="1"/>
</dbReference>
<evidence type="ECO:0000313" key="1">
    <source>
        <dbReference type="EMBL" id="MDA3782698.1"/>
    </source>
</evidence>
<name>A0ABD4W267_9LACO</name>
<dbReference type="InterPro" id="IPR016152">
    <property type="entry name" value="PTrfase/Anion_transptr"/>
</dbReference>
<dbReference type="RefSeq" id="WP_271018160.1">
    <property type="nucleotide sequence ID" value="NZ_JAQIEQ010000020.1"/>
</dbReference>
<dbReference type="Gene3D" id="3.40.930.10">
    <property type="entry name" value="Mannitol-specific EII, Chain A"/>
    <property type="match status" value="1"/>
</dbReference>
<reference evidence="1 2" key="1">
    <citation type="submission" date="2023-01" db="EMBL/GenBank/DDBJ databases">
        <title>Sequencing of the bacterial strains from artisanal fermented milk Matsoni.</title>
        <authorList>
            <person name="Rozman V."/>
            <person name="Accetto T."/>
            <person name="Bogovic Matijasic B."/>
        </authorList>
    </citation>
    <scope>NUCLEOTIDE SEQUENCE [LARGE SCALE GENOMIC DNA]</scope>
    <source>
        <strain evidence="2">lbl143</strain>
    </source>
</reference>
<gene>
    <name evidence="1" type="ORF">PF593_06005</name>
</gene>
<proteinExistence type="predicted"/>
<organism evidence="1 2">
    <name type="scientific">Lactobacillus delbrueckii</name>
    <dbReference type="NCBI Taxonomy" id="1584"/>
    <lineage>
        <taxon>Bacteria</taxon>
        <taxon>Bacillati</taxon>
        <taxon>Bacillota</taxon>
        <taxon>Bacilli</taxon>
        <taxon>Lactobacillales</taxon>
        <taxon>Lactobacillaceae</taxon>
        <taxon>Lactobacillus</taxon>
    </lineage>
</organism>
<dbReference type="AlphaFoldDB" id="A0ABD4W267"/>